<evidence type="ECO:0000256" key="15">
    <source>
        <dbReference type="ARBA" id="ARBA00049360"/>
    </source>
</evidence>
<dbReference type="GO" id="GO:0003730">
    <property type="term" value="F:mRNA 3'-UTR binding"/>
    <property type="evidence" value="ECO:0007669"/>
    <property type="project" value="Ensembl"/>
</dbReference>
<dbReference type="GeneID" id="105733010"/>
<evidence type="ECO:0000256" key="7">
    <source>
        <dbReference type="ARBA" id="ARBA00022801"/>
    </source>
</evidence>
<evidence type="ECO:0000256" key="4">
    <source>
        <dbReference type="ARBA" id="ARBA00022499"/>
    </source>
</evidence>
<evidence type="ECO:0000256" key="10">
    <source>
        <dbReference type="ARBA" id="ARBA00022990"/>
    </source>
</evidence>
<dbReference type="PROSITE" id="PS00995">
    <property type="entry name" value="TCP1_3"/>
    <property type="match status" value="1"/>
</dbReference>
<dbReference type="GO" id="GO:0009615">
    <property type="term" value="P:response to virus"/>
    <property type="evidence" value="ECO:0007669"/>
    <property type="project" value="Ensembl"/>
</dbReference>
<organism evidence="19 20">
    <name type="scientific">Aotus nancymaae</name>
    <name type="common">Ma's night monkey</name>
    <dbReference type="NCBI Taxonomy" id="37293"/>
    <lineage>
        <taxon>Eukaryota</taxon>
        <taxon>Metazoa</taxon>
        <taxon>Chordata</taxon>
        <taxon>Craniata</taxon>
        <taxon>Vertebrata</taxon>
        <taxon>Euteleostomi</taxon>
        <taxon>Mammalia</taxon>
        <taxon>Eutheria</taxon>
        <taxon>Euarchontoglires</taxon>
        <taxon>Primates</taxon>
        <taxon>Haplorrhini</taxon>
        <taxon>Platyrrhini</taxon>
        <taxon>Aotidae</taxon>
        <taxon>Aotus</taxon>
    </lineage>
</organism>
<evidence type="ECO:0000313" key="20">
    <source>
        <dbReference type="Proteomes" id="UP000233020"/>
    </source>
</evidence>
<comment type="similarity">
    <text evidence="2 18">Belongs to the TCP-1 chaperonin family.</text>
</comment>
<keyword evidence="11 18" id="KW-0143">Chaperone</keyword>
<dbReference type="GO" id="GO:0140662">
    <property type="term" value="F:ATP-dependent protein folding chaperone"/>
    <property type="evidence" value="ECO:0007669"/>
    <property type="project" value="InterPro"/>
</dbReference>
<dbReference type="GO" id="GO:0007339">
    <property type="term" value="P:binding of sperm to zona pellucida"/>
    <property type="evidence" value="ECO:0007669"/>
    <property type="project" value="Ensembl"/>
</dbReference>
<keyword evidence="20" id="KW-1185">Reference proteome</keyword>
<evidence type="ECO:0000256" key="2">
    <source>
        <dbReference type="ARBA" id="ARBA00008020"/>
    </source>
</evidence>
<gene>
    <name evidence="19" type="primary">CCT5</name>
</gene>
<keyword evidence="5" id="KW-0597">Phosphoprotein</keyword>
<evidence type="ECO:0000313" key="19">
    <source>
        <dbReference type="Ensembl" id="ENSANAP00000016503.1"/>
    </source>
</evidence>
<dbReference type="OMA" id="SHPQMPH"/>
<reference evidence="19" key="1">
    <citation type="submission" date="2025-08" db="UniProtKB">
        <authorList>
            <consortium name="Ensembl"/>
        </authorList>
    </citation>
    <scope>IDENTIFICATION</scope>
</reference>
<dbReference type="AlphaFoldDB" id="A0A2K5D6F8"/>
<dbReference type="Gene3D" id="1.10.560.10">
    <property type="entry name" value="GroEL-like equatorial domain"/>
    <property type="match status" value="1"/>
</dbReference>
<comment type="catalytic activity">
    <reaction evidence="15">
        <text>ATP + H2O = ADP + phosphate + H(+)</text>
        <dbReference type="Rhea" id="RHEA:13065"/>
        <dbReference type="ChEBI" id="CHEBI:15377"/>
        <dbReference type="ChEBI" id="CHEBI:15378"/>
        <dbReference type="ChEBI" id="CHEBI:30616"/>
        <dbReference type="ChEBI" id="CHEBI:43474"/>
        <dbReference type="ChEBI" id="CHEBI:456216"/>
    </reaction>
</comment>
<evidence type="ECO:0000256" key="3">
    <source>
        <dbReference type="ARBA" id="ARBA00022490"/>
    </source>
</evidence>
<dbReference type="NCBIfam" id="NF041083">
    <property type="entry name" value="thermosome_beta"/>
    <property type="match status" value="1"/>
</dbReference>
<evidence type="ECO:0000256" key="13">
    <source>
        <dbReference type="ARBA" id="ARBA00024086"/>
    </source>
</evidence>
<dbReference type="SUPFAM" id="SSF52029">
    <property type="entry name" value="GroEL apical domain-like"/>
    <property type="match status" value="1"/>
</dbReference>
<reference evidence="19" key="2">
    <citation type="submission" date="2025-09" db="UniProtKB">
        <authorList>
            <consortium name="Ensembl"/>
        </authorList>
    </citation>
    <scope>IDENTIFICATION</scope>
</reference>
<dbReference type="GO" id="GO:0016887">
    <property type="term" value="F:ATP hydrolysis activity"/>
    <property type="evidence" value="ECO:0007669"/>
    <property type="project" value="InterPro"/>
</dbReference>
<dbReference type="InterPro" id="IPR027413">
    <property type="entry name" value="GROEL-like_equatorial_sf"/>
</dbReference>
<dbReference type="FunFam" id="1.10.560.10:FF:000053">
    <property type="entry name" value="T-complex protein 1 subunit delta"/>
    <property type="match status" value="1"/>
</dbReference>
<dbReference type="GO" id="GO:0031681">
    <property type="term" value="F:G-protein beta-subunit binding"/>
    <property type="evidence" value="ECO:0007669"/>
    <property type="project" value="Ensembl"/>
</dbReference>
<keyword evidence="9" id="KW-0832">Ubl conjugation</keyword>
<dbReference type="InterPro" id="IPR054827">
    <property type="entry name" value="thermosome_alpha"/>
</dbReference>
<keyword evidence="3" id="KW-0963">Cytoplasm</keyword>
<dbReference type="PRINTS" id="PR00304">
    <property type="entry name" value="TCOMPLEXTCP1"/>
</dbReference>
<keyword evidence="6 18" id="KW-0547">Nucleotide-binding</keyword>
<dbReference type="GO" id="GO:0005524">
    <property type="term" value="F:ATP binding"/>
    <property type="evidence" value="ECO:0007669"/>
    <property type="project" value="UniProtKB-KW"/>
</dbReference>
<dbReference type="RefSeq" id="XP_012330671.1">
    <property type="nucleotide sequence ID" value="XM_012475248.3"/>
</dbReference>
<protein>
    <recommendedName>
        <fullName evidence="13">T-complex protein 1 subunit epsilon</fullName>
    </recommendedName>
    <alternativeName>
        <fullName evidence="14">CCT-epsilon</fullName>
    </alternativeName>
</protein>
<dbReference type="InterPro" id="IPR002194">
    <property type="entry name" value="Chaperonin_TCP-1_CS"/>
</dbReference>
<comment type="function">
    <text evidence="16">Component of the chaperonin-containing T-complex (TRiC), a molecular chaperone complex that assists the folding of actin, tubulin and other proteins upon ATP hydrolysis. The TRiC complex mediates the folding of WRAP53/TCAB1, thereby regulating telomere maintenance. As part of the TRiC complex may play a role in the assembly of BBSome, a complex involved in ciliogenesis regulating transports vesicles to the cilia.</text>
</comment>
<dbReference type="OrthoDB" id="10248520at2759"/>
<keyword evidence="7" id="KW-0378">Hydrolase</keyword>
<keyword evidence="8 18" id="KW-0067">ATP-binding</keyword>
<dbReference type="GO" id="GO:0005832">
    <property type="term" value="C:chaperonin-containing T-complex"/>
    <property type="evidence" value="ECO:0007669"/>
    <property type="project" value="Ensembl"/>
</dbReference>
<evidence type="ECO:0000256" key="11">
    <source>
        <dbReference type="ARBA" id="ARBA00023186"/>
    </source>
</evidence>
<comment type="subcellular location">
    <subcellularLocation>
        <location evidence="1">Cytoplasm</location>
        <location evidence="1">Cytoskeleton</location>
        <location evidence="1">Microtubule organizing center</location>
        <location evidence="1">Centrosome</location>
    </subcellularLocation>
</comment>
<dbReference type="FunFam" id="1.10.560.10:FF:000049">
    <property type="entry name" value="T-complex protein 1 subunitTheta, putative"/>
    <property type="match status" value="1"/>
</dbReference>
<dbReference type="STRING" id="37293.ENSANAP00000016503"/>
<dbReference type="GO" id="GO:0050821">
    <property type="term" value="P:protein stabilization"/>
    <property type="evidence" value="ECO:0007669"/>
    <property type="project" value="Ensembl"/>
</dbReference>
<dbReference type="InterPro" id="IPR012718">
    <property type="entry name" value="Chap_CCT_epsi"/>
</dbReference>
<dbReference type="InterPro" id="IPR027409">
    <property type="entry name" value="GroEL-like_apical_dom_sf"/>
</dbReference>
<evidence type="ECO:0000256" key="16">
    <source>
        <dbReference type="ARBA" id="ARBA00093360"/>
    </source>
</evidence>
<dbReference type="Proteomes" id="UP000233020">
    <property type="component" value="Unplaced"/>
</dbReference>
<keyword evidence="4" id="KW-1017">Isopeptide bond</keyword>
<dbReference type="Pfam" id="PF00118">
    <property type="entry name" value="Cpn60_TCP1"/>
    <property type="match status" value="1"/>
</dbReference>
<dbReference type="InterPro" id="IPR002423">
    <property type="entry name" value="Cpn60/GroEL/TCP-1"/>
</dbReference>
<dbReference type="NCBIfam" id="NF041082">
    <property type="entry name" value="thermosome_alpha"/>
    <property type="match status" value="1"/>
</dbReference>
<dbReference type="KEGG" id="anan:105733010"/>
<name>A0A2K5D6F8_AOTNA</name>
<dbReference type="GO" id="GO:0032212">
    <property type="term" value="P:positive regulation of telomere maintenance via telomerase"/>
    <property type="evidence" value="ECO:0007669"/>
    <property type="project" value="Ensembl"/>
</dbReference>
<dbReference type="FunFam" id="3.30.260.10:FF:000028">
    <property type="entry name" value="T-complex protein 1 subunit epsilon"/>
    <property type="match status" value="1"/>
</dbReference>
<dbReference type="PANTHER" id="PTHR11353">
    <property type="entry name" value="CHAPERONIN"/>
    <property type="match status" value="1"/>
</dbReference>
<evidence type="ECO:0000256" key="8">
    <source>
        <dbReference type="ARBA" id="ARBA00022840"/>
    </source>
</evidence>
<dbReference type="InterPro" id="IPR017998">
    <property type="entry name" value="Chaperone_TCP-1"/>
</dbReference>
<dbReference type="NCBIfam" id="TIGR02343">
    <property type="entry name" value="chap_CCT_epsi"/>
    <property type="match status" value="1"/>
</dbReference>
<evidence type="ECO:0000256" key="17">
    <source>
        <dbReference type="ARBA" id="ARBA00093473"/>
    </source>
</evidence>
<comment type="subunit">
    <text evidence="17">Component of the chaperonin-containing T-complex (TRiC), a hexadecamer composed of two identical back-to-back stacked rings enclosing a protein folding chamber. Each ring is made up of eight different subunits: TCP1/CCT1, CCT2, CCT3, CCT4, CCT5, CCT6A/CCT6, CCT7, CCT8. Interacts with PACRG. Interacts with DNAAF4. Interacts with DLEC1. Interacts with SPMAP2.</text>
</comment>
<sequence>MASMGTLAFDEYGRPFLIIKDQDRKSRLMGLEALKSHIMAAKAVANTMRTSLGPNGLDKMMVDKDGDVTVTNDGATILSMMDVDHQIAKLMVELSKSQDDEIGDGTTGVVVLAGALLEEAEQLLDRGIHPIRIADGYEQAARVAIEHLDKISDSVFVDIKDTEPLIQTAKTTLGSKVVNSCHRQMAEIAVNAVLTVADMERRDVDFELIKVEGKVGGRLEDTKLIKGVIVDKDFSHPQMPKKVEDAKIAILTCPFEPPKPKTKHKLDVTSVEDYKALQKYEKEKFEEMIQQIKETGANLAICQWGFDDEANHLLLQNNLPAVRWVGGPEIELIAIATGGRIVPRFSELTAEKLGFAGLVQEISFGTTKDKMLVIEQCKNSRAVTIFIRGGNKMIIEEAKRSLHDALCVIRNLIRDNRVVYGGGAAEISCALAVSQEADKCPTLEQYAMRAFADALEVIPMALSENSGMNPIQTMTEVRARQVKEMNPALGIDCLHKGTNDMKQQHVIETLIGKKQQISLATQMVRMILKIDDIRKPGESEE</sequence>
<proteinExistence type="inferred from homology"/>
<dbReference type="GeneTree" id="ENSGT00550000074988"/>
<dbReference type="InterPro" id="IPR027410">
    <property type="entry name" value="TCP-1-like_intermed_sf"/>
</dbReference>
<evidence type="ECO:0000256" key="1">
    <source>
        <dbReference type="ARBA" id="ARBA00004300"/>
    </source>
</evidence>
<dbReference type="CTD" id="22948"/>
<evidence type="ECO:0000256" key="18">
    <source>
        <dbReference type="RuleBase" id="RU004187"/>
    </source>
</evidence>
<dbReference type="InterPro" id="IPR053374">
    <property type="entry name" value="TCP-1_chaperonin"/>
</dbReference>
<evidence type="ECO:0000256" key="14">
    <source>
        <dbReference type="ARBA" id="ARBA00033325"/>
    </source>
</evidence>
<dbReference type="PROSITE" id="PS00751">
    <property type="entry name" value="TCP1_2"/>
    <property type="match status" value="1"/>
</dbReference>
<accession>A0A2K5D6F8</accession>
<evidence type="ECO:0000256" key="6">
    <source>
        <dbReference type="ARBA" id="ARBA00022741"/>
    </source>
</evidence>
<dbReference type="SUPFAM" id="SSF54849">
    <property type="entry name" value="GroEL-intermediate domain like"/>
    <property type="match status" value="1"/>
</dbReference>
<keyword evidence="12" id="KW-0206">Cytoskeleton</keyword>
<dbReference type="GO" id="GO:0005874">
    <property type="term" value="C:microtubule"/>
    <property type="evidence" value="ECO:0007669"/>
    <property type="project" value="Ensembl"/>
</dbReference>
<dbReference type="Gene3D" id="3.30.260.10">
    <property type="entry name" value="TCP-1-like chaperonin intermediate domain"/>
    <property type="match status" value="1"/>
</dbReference>
<dbReference type="Ensembl" id="ENSANAT00000034354.1">
    <property type="protein sequence ID" value="ENSANAP00000016503.1"/>
    <property type="gene ID" value="ENSANAG00000026097.1"/>
</dbReference>
<dbReference type="GO" id="GO:0048487">
    <property type="term" value="F:beta-tubulin binding"/>
    <property type="evidence" value="ECO:0007669"/>
    <property type="project" value="Ensembl"/>
</dbReference>
<dbReference type="CDD" id="cd03339">
    <property type="entry name" value="TCP1_epsilon"/>
    <property type="match status" value="1"/>
</dbReference>
<dbReference type="GO" id="GO:0044297">
    <property type="term" value="C:cell body"/>
    <property type="evidence" value="ECO:0007669"/>
    <property type="project" value="Ensembl"/>
</dbReference>
<keyword evidence="10" id="KW-0007">Acetylation</keyword>
<dbReference type="GO" id="GO:0048027">
    <property type="term" value="F:mRNA 5'-UTR binding"/>
    <property type="evidence" value="ECO:0007669"/>
    <property type="project" value="Ensembl"/>
</dbReference>
<dbReference type="PROSITE" id="PS00750">
    <property type="entry name" value="TCP1_1"/>
    <property type="match status" value="1"/>
</dbReference>
<evidence type="ECO:0000256" key="12">
    <source>
        <dbReference type="ARBA" id="ARBA00023212"/>
    </source>
</evidence>
<dbReference type="Gene3D" id="3.50.7.10">
    <property type="entry name" value="GroEL"/>
    <property type="match status" value="1"/>
</dbReference>
<dbReference type="SUPFAM" id="SSF48592">
    <property type="entry name" value="GroEL equatorial domain-like"/>
    <property type="match status" value="1"/>
</dbReference>
<evidence type="ECO:0000256" key="5">
    <source>
        <dbReference type="ARBA" id="ARBA00022553"/>
    </source>
</evidence>
<evidence type="ECO:0000256" key="9">
    <source>
        <dbReference type="ARBA" id="ARBA00022843"/>
    </source>
</evidence>
<dbReference type="FunFam" id="3.50.7.10:FF:000003">
    <property type="entry name" value="T-complex protein 1 subunit epsilon"/>
    <property type="match status" value="1"/>
</dbReference>
<dbReference type="GO" id="GO:0005813">
    <property type="term" value="C:centrosome"/>
    <property type="evidence" value="ECO:0007669"/>
    <property type="project" value="UniProtKB-SubCell"/>
</dbReference>
<dbReference type="GO" id="GO:0051082">
    <property type="term" value="F:unfolded protein binding"/>
    <property type="evidence" value="ECO:0007669"/>
    <property type="project" value="InterPro"/>
</dbReference>